<dbReference type="Pfam" id="PF03775">
    <property type="entry name" value="MinC_C"/>
    <property type="match status" value="1"/>
</dbReference>
<reference evidence="5" key="1">
    <citation type="submission" date="2018-06" db="EMBL/GenBank/DDBJ databases">
        <authorList>
            <person name="Zhirakovskaya E."/>
        </authorList>
    </citation>
    <scope>NUCLEOTIDE SEQUENCE</scope>
</reference>
<dbReference type="SUPFAM" id="SSF63848">
    <property type="entry name" value="Cell-division inhibitor MinC, C-terminal domain"/>
    <property type="match status" value="1"/>
</dbReference>
<name>A0A3B0SZF9_9ZZZZ</name>
<dbReference type="InterPro" id="IPR016098">
    <property type="entry name" value="CAP/MinC_C"/>
</dbReference>
<dbReference type="EMBL" id="UOEM01000025">
    <property type="protein sequence ID" value="VAW10988.1"/>
    <property type="molecule type" value="Genomic_DNA"/>
</dbReference>
<dbReference type="HAMAP" id="MF_00267">
    <property type="entry name" value="MinC"/>
    <property type="match status" value="1"/>
</dbReference>
<dbReference type="InterPro" id="IPR036145">
    <property type="entry name" value="MinC_C_sf"/>
</dbReference>
<dbReference type="PANTHER" id="PTHR34108">
    <property type="entry name" value="SEPTUM SITE-DETERMINING PROTEIN MINC"/>
    <property type="match status" value="1"/>
</dbReference>
<protein>
    <submittedName>
        <fullName evidence="5">Septum site-determining protein MinC</fullName>
    </submittedName>
</protein>
<keyword evidence="3" id="KW-0131">Cell cycle</keyword>
<keyword evidence="2" id="KW-0717">Septation</keyword>
<dbReference type="InterPro" id="IPR005526">
    <property type="entry name" value="Septum_form_inhib_MinC_C"/>
</dbReference>
<evidence type="ECO:0000259" key="4">
    <source>
        <dbReference type="Pfam" id="PF03775"/>
    </source>
</evidence>
<keyword evidence="1" id="KW-0132">Cell division</keyword>
<gene>
    <name evidence="5" type="ORF">MNBD_ALPHA09-2027</name>
</gene>
<dbReference type="Gene3D" id="3.30.70.260">
    <property type="match status" value="1"/>
</dbReference>
<dbReference type="AlphaFoldDB" id="A0A3B0SZF9"/>
<evidence type="ECO:0000313" key="5">
    <source>
        <dbReference type="EMBL" id="VAW10988.1"/>
    </source>
</evidence>
<dbReference type="InterPro" id="IPR013033">
    <property type="entry name" value="MinC"/>
</dbReference>
<feature type="domain" description="Septum formation inhibitor MinC C-terminal" evidence="4">
    <location>
        <begin position="131"/>
        <end position="229"/>
    </location>
</feature>
<evidence type="ECO:0000256" key="3">
    <source>
        <dbReference type="ARBA" id="ARBA00023306"/>
    </source>
</evidence>
<evidence type="ECO:0000256" key="2">
    <source>
        <dbReference type="ARBA" id="ARBA00023210"/>
    </source>
</evidence>
<dbReference type="NCBIfam" id="TIGR01222">
    <property type="entry name" value="minC"/>
    <property type="match status" value="1"/>
</dbReference>
<dbReference type="PANTHER" id="PTHR34108:SF1">
    <property type="entry name" value="SEPTUM SITE-DETERMINING PROTEIN MINC"/>
    <property type="match status" value="1"/>
</dbReference>
<dbReference type="GO" id="GO:0000902">
    <property type="term" value="P:cell morphogenesis"/>
    <property type="evidence" value="ECO:0007669"/>
    <property type="project" value="InterPro"/>
</dbReference>
<organism evidence="5">
    <name type="scientific">hydrothermal vent metagenome</name>
    <dbReference type="NCBI Taxonomy" id="652676"/>
    <lineage>
        <taxon>unclassified sequences</taxon>
        <taxon>metagenomes</taxon>
        <taxon>ecological metagenomes</taxon>
    </lineage>
</organism>
<evidence type="ECO:0000256" key="1">
    <source>
        <dbReference type="ARBA" id="ARBA00022618"/>
    </source>
</evidence>
<sequence length="234" mass="25545">MLAQSHRSFRFHGRSFLAFVLTPAAPLQDWLLELETWVAKTPDFFSKKPLILDLSRISLTRAEFIGFLARLRTRQLRLISVEGVDPDWLEPGLEPLPGGTQSQEVEVARRGPASEAPDAAPVKPEVNSLLLHTPVRSGQSVYFPLGDVTVAGSVSSGAEIISGGSIHVYGALRGRAFAGAAGNPQARIFCQRFEAELIAIGGYYKSPENIDPDLIGRPVQAWLEGNLIMLKVME</sequence>
<dbReference type="Gene3D" id="2.160.20.70">
    <property type="match status" value="1"/>
</dbReference>
<dbReference type="GO" id="GO:1901891">
    <property type="term" value="P:regulation of cell septum assembly"/>
    <property type="evidence" value="ECO:0007669"/>
    <property type="project" value="InterPro"/>
</dbReference>
<accession>A0A3B0SZF9</accession>
<proteinExistence type="inferred from homology"/>
<dbReference type="GO" id="GO:0000917">
    <property type="term" value="P:division septum assembly"/>
    <property type="evidence" value="ECO:0007669"/>
    <property type="project" value="UniProtKB-KW"/>
</dbReference>